<dbReference type="OrthoDB" id="8750716at2759"/>
<evidence type="ECO:0000256" key="1">
    <source>
        <dbReference type="SAM" id="SignalP"/>
    </source>
</evidence>
<keyword evidence="1" id="KW-0732">Signal</keyword>
<dbReference type="GeneTree" id="ENSGT01030000234556"/>
<reference evidence="2" key="4">
    <citation type="submission" date="2025-08" db="UniProtKB">
        <authorList>
            <consortium name="Ensembl"/>
        </authorList>
    </citation>
    <scope>IDENTIFICATION</scope>
</reference>
<dbReference type="ExpressionAtlas" id="A0A590UJS3">
    <property type="expression patterns" value="baseline and differential"/>
</dbReference>
<name>A0A590UJS3_HUMAN</name>
<dbReference type="Proteomes" id="UP000005640">
    <property type="component" value="Chromosome 11"/>
</dbReference>
<reference evidence="2 3" key="3">
    <citation type="journal article" date="2006" name="Nature">
        <title>Human chromosome 11 DNA sequence and analysis including novel gene identification.</title>
        <authorList>
            <person name="Taylor T.D."/>
            <person name="Noguchi H."/>
            <person name="Totoki Y."/>
            <person name="Toyoda A."/>
            <person name="Kuroki Y."/>
            <person name="Dewar K."/>
            <person name="Lloyd C."/>
            <person name="Itoh T."/>
            <person name="Takeda T."/>
            <person name="Kim D.W."/>
            <person name="She X."/>
            <person name="Barlow K.F."/>
            <person name="Bloom T."/>
            <person name="Bruford E."/>
            <person name="Chang J.L."/>
            <person name="Cuomo C.A."/>
            <person name="Eichler E."/>
            <person name="FitzGerald M.G."/>
            <person name="Jaffe D.B."/>
            <person name="LaButti K."/>
            <person name="Nicol R."/>
            <person name="Park H.S."/>
            <person name="Seaman C."/>
            <person name="Sougnez C."/>
            <person name="Yang X."/>
            <person name="Zimmer A.R."/>
            <person name="Zody M.C."/>
            <person name="Birren B.W."/>
            <person name="Nusbaum C."/>
            <person name="Fujiyama A."/>
            <person name="Hattori M."/>
            <person name="Rogers J."/>
            <person name="Lander E.S."/>
            <person name="Sakaki Y."/>
        </authorList>
    </citation>
    <scope>NUCLEOTIDE SEQUENCE [LARGE SCALE GENOMIC DNA]</scope>
</reference>
<sequence length="92" mass="10040">MHRDAWLPRPAFSLTGLSLFFSLGTRNSFQPLGLGPWEYTCLGTRLAQNFNGLTLSLQCHQDGAWRSQYLPPSTSSMALTPACPAPSTPATQ</sequence>
<dbReference type="Bgee" id="ENSG00000149575">
    <property type="expression patterns" value="Expressed in middle temporal gyrus and 143 other cell types or tissues"/>
</dbReference>
<keyword evidence="3" id="KW-1185">Reference proteome</keyword>
<reference evidence="2 3" key="2">
    <citation type="journal article" date="2004" name="Nature">
        <title>Finishing the euchromatic sequence of the human genome.</title>
        <authorList>
            <consortium name="International Human Genome Sequencing Consortium"/>
        </authorList>
    </citation>
    <scope>NUCLEOTIDE SEQUENCE [LARGE SCALE GENOMIC DNA]</scope>
</reference>
<accession>A0A590UJS3</accession>
<evidence type="ECO:0000313" key="3">
    <source>
        <dbReference type="Proteomes" id="UP000005640"/>
    </source>
</evidence>
<feature type="signal peptide" evidence="1">
    <location>
        <begin position="1"/>
        <end position="26"/>
    </location>
</feature>
<feature type="chain" id="PRO_5022699871" evidence="1">
    <location>
        <begin position="27"/>
        <end position="92"/>
    </location>
</feature>
<dbReference type="EMBL" id="AP002800">
    <property type="status" value="NOT_ANNOTATED_CDS"/>
    <property type="molecule type" value="Genomic_DNA"/>
</dbReference>
<organism evidence="2 3">
    <name type="scientific">Homo sapiens</name>
    <name type="common">Human</name>
    <dbReference type="NCBI Taxonomy" id="9606"/>
    <lineage>
        <taxon>Eukaryota</taxon>
        <taxon>Metazoa</taxon>
        <taxon>Chordata</taxon>
        <taxon>Craniata</taxon>
        <taxon>Vertebrata</taxon>
        <taxon>Euteleostomi</taxon>
        <taxon>Mammalia</taxon>
        <taxon>Eutheria</taxon>
        <taxon>Euarchontoglires</taxon>
        <taxon>Primates</taxon>
        <taxon>Haplorrhini</taxon>
        <taxon>Catarrhini</taxon>
        <taxon>Hominidae</taxon>
        <taxon>Homo</taxon>
    </lineage>
</organism>
<dbReference type="VEuPathDB" id="HostDB:ENSG00000149575"/>
<protein>
    <submittedName>
        <fullName evidence="2">Sodium voltage-gated channel beta subunit 2</fullName>
    </submittedName>
</protein>
<reference evidence="2" key="5">
    <citation type="submission" date="2025-09" db="UniProtKB">
        <authorList>
            <consortium name="Ensembl"/>
        </authorList>
    </citation>
    <scope>IDENTIFICATION</scope>
</reference>
<reference evidence="2 3" key="1">
    <citation type="journal article" date="2001" name="Nature">
        <title>Initial sequencing and analysis of the human genome.</title>
        <authorList>
            <consortium name="International Human Genome Sequencing Consortium"/>
            <person name="Lander E.S."/>
            <person name="Linton L.M."/>
            <person name="Birren B."/>
            <person name="Nusbaum C."/>
            <person name="Zody M.C."/>
            <person name="Baldwin J."/>
            <person name="Devon K."/>
            <person name="Dewar K."/>
            <person name="Doyle M."/>
            <person name="FitzHugh W."/>
            <person name="Funke R."/>
            <person name="Gage D."/>
            <person name="Harris K."/>
            <person name="Heaford A."/>
            <person name="Howland J."/>
            <person name="Kann L."/>
            <person name="Lehoczky J."/>
            <person name="LeVine R."/>
            <person name="McEwan P."/>
            <person name="McKernan K."/>
            <person name="Meldrim J."/>
            <person name="Mesirov J.P."/>
            <person name="Miranda C."/>
            <person name="Morris W."/>
            <person name="Naylor J."/>
            <person name="Raymond C."/>
            <person name="Rosetti M."/>
            <person name="Santos R."/>
            <person name="Sheridan A."/>
            <person name="Sougnez C."/>
            <person name="Stange-Thomann N."/>
            <person name="Stojanovic N."/>
            <person name="Subramanian A."/>
            <person name="Wyman D."/>
            <person name="Rogers J."/>
            <person name="Sulston J."/>
            <person name="Ainscough R."/>
            <person name="Beck S."/>
            <person name="Bentley D."/>
            <person name="Burton J."/>
            <person name="Clee C."/>
            <person name="Carter N."/>
            <person name="Coulson A."/>
            <person name="Deadman R."/>
            <person name="Deloukas P."/>
            <person name="Dunham A."/>
            <person name="Dunham I."/>
            <person name="Durbin R."/>
            <person name="French L."/>
            <person name="Grafham D."/>
            <person name="Gregory S."/>
            <person name="Hubbard T."/>
            <person name="Humphray S."/>
            <person name="Hunt A."/>
            <person name="Jones M."/>
            <person name="Lloyd C."/>
            <person name="McMurray A."/>
            <person name="Matthews L."/>
            <person name="Mercer S."/>
            <person name="Milne S."/>
            <person name="Mullikin J.C."/>
            <person name="Mungall A."/>
            <person name="Plumb R."/>
            <person name="Ross M."/>
            <person name="Shownkeen R."/>
            <person name="Sims S."/>
            <person name="Waterston R.H."/>
            <person name="Wilson R.K."/>
            <person name="Hillier L.W."/>
            <person name="McPherson J.D."/>
            <person name="Marra M.A."/>
            <person name="Mardis E.R."/>
            <person name="Fulton L.A."/>
            <person name="Chinwalla A.T."/>
            <person name="Pepin K.H."/>
            <person name="Gish W.R."/>
            <person name="Chissoe S.L."/>
            <person name="Wendl M.C."/>
            <person name="Delehaunty K.D."/>
            <person name="Miner T.L."/>
            <person name="Delehaunty A."/>
            <person name="Kramer J.B."/>
            <person name="Cook L.L."/>
            <person name="Fulton R.S."/>
            <person name="Johnson D.L."/>
            <person name="Minx P.J."/>
            <person name="Clifton S.W."/>
            <person name="Hawkins T."/>
            <person name="Branscomb E."/>
            <person name="Predki P."/>
            <person name="Richardson P."/>
            <person name="Wenning S."/>
            <person name="Slezak T."/>
            <person name="Doggett N."/>
            <person name="Cheng J.F."/>
            <person name="Olsen A."/>
            <person name="Lucas S."/>
            <person name="Elkin C."/>
            <person name="Uberbacher E."/>
            <person name="Frazier M."/>
            <person name="Gibbs R.A."/>
            <person name="Muzny D.M."/>
            <person name="Scherer S.E."/>
            <person name="Bouck J.B."/>
            <person name="Sodergren E.J."/>
            <person name="Worley K.C."/>
            <person name="Rives C.M."/>
            <person name="Gorrell J.H."/>
            <person name="Metzker M.L."/>
            <person name="Naylor S.L."/>
            <person name="Kucherlapati R.S."/>
            <person name="Nelson D.L."/>
            <person name="Weinstock G.M."/>
            <person name="Sakaki Y."/>
            <person name="Fujiyama A."/>
            <person name="Hattori M."/>
            <person name="Yada T."/>
            <person name="Toyoda A."/>
            <person name="Itoh T."/>
            <person name="Kawagoe C."/>
            <person name="Watanabe H."/>
            <person name="Totoki Y."/>
            <person name="Taylor T."/>
            <person name="Weissenbach J."/>
            <person name="Heilig R."/>
            <person name="Saurin W."/>
            <person name="Artiguenave F."/>
            <person name="Brottier P."/>
            <person name="Bruls T."/>
            <person name="Pelletier E."/>
            <person name="Robert C."/>
            <person name="Wincker P."/>
            <person name="Smith D.R."/>
            <person name="Doucette-Stamm L."/>
            <person name="Rubenfield M."/>
            <person name="Weinstock K."/>
            <person name="Lee H.M."/>
            <person name="Dubois J."/>
            <person name="Rosenthal A."/>
            <person name="Platzer M."/>
            <person name="Nyakatura G."/>
            <person name="Taudien S."/>
            <person name="Rump A."/>
            <person name="Yang H."/>
            <person name="Yu J."/>
            <person name="Wang J."/>
            <person name="Huang G."/>
            <person name="Gu J."/>
            <person name="Hood L."/>
            <person name="Rowen L."/>
            <person name="Madan A."/>
            <person name="Qin S."/>
            <person name="Davis R.W."/>
            <person name="Federspiel N.A."/>
            <person name="Abola A.P."/>
            <person name="Proctor M.J."/>
            <person name="Myers R.M."/>
            <person name="Schmutz J."/>
            <person name="Dickson M."/>
            <person name="Grimwood J."/>
            <person name="Cox D.R."/>
            <person name="Olson M.V."/>
            <person name="Kaul R."/>
            <person name="Raymond C."/>
            <person name="Shimizu N."/>
            <person name="Kawasaki K."/>
            <person name="Minoshima S."/>
            <person name="Evans G.A."/>
            <person name="Athanasiou M."/>
            <person name="Schultz R."/>
            <person name="Roe B.A."/>
            <person name="Chen F."/>
            <person name="Pan H."/>
            <person name="Ramser J."/>
            <person name="Lehrach H."/>
            <person name="Reinhardt R."/>
            <person name="McCombie W.R."/>
            <person name="de la Bastide M."/>
            <person name="Dedhia N."/>
            <person name="Blocker H."/>
            <person name="Hornischer K."/>
            <person name="Nordsiek G."/>
            <person name="Agarwala R."/>
            <person name="Aravind L."/>
            <person name="Bailey J.A."/>
            <person name="Bateman A."/>
            <person name="Batzoglou S."/>
            <person name="Birney E."/>
            <person name="Bork P."/>
            <person name="Brown D.G."/>
            <person name="Burge C.B."/>
            <person name="Cerutti L."/>
            <person name="Chen H.C."/>
            <person name="Church D."/>
            <person name="Clamp M."/>
            <person name="Copley R.R."/>
            <person name="Doerks T."/>
            <person name="Eddy S.R."/>
            <person name="Eichler E.E."/>
            <person name="Furey T.S."/>
            <person name="Galagan J."/>
            <person name="Gilbert J.G."/>
            <person name="Harmon C."/>
            <person name="Hayashizaki Y."/>
            <person name="Haussler D."/>
            <person name="Hermjakob H."/>
            <person name="Hokamp K."/>
            <person name="Jang W."/>
            <person name="Johnson L.S."/>
            <person name="Jones T.A."/>
            <person name="Kasif S."/>
            <person name="Kaspryzk A."/>
            <person name="Kennedy S."/>
            <person name="Kent W.J."/>
            <person name="Kitts P."/>
            <person name="Koonin E.V."/>
            <person name="Korf I."/>
            <person name="Kulp D."/>
            <person name="Lancet D."/>
            <person name="Lowe T.M."/>
            <person name="McLysaght A."/>
            <person name="Mikkelsen T."/>
            <person name="Moran J.V."/>
            <person name="Mulder N."/>
            <person name="Pollara V.J."/>
            <person name="Ponting C.P."/>
            <person name="Schuler G."/>
            <person name="Schultz J."/>
            <person name="Slater G."/>
            <person name="Smit A.F."/>
            <person name="Stupka E."/>
            <person name="Szustakowski J."/>
            <person name="Thierry-Mieg D."/>
            <person name="Thierry-Mieg J."/>
            <person name="Wagner L."/>
            <person name="Wallis J."/>
            <person name="Wheeler R."/>
            <person name="Williams A."/>
            <person name="Wolf Y.I."/>
            <person name="Wolfe K.H."/>
            <person name="Yang S.P."/>
            <person name="Yeh R.F."/>
            <person name="Collins F."/>
            <person name="Guyer M.S."/>
            <person name="Peterson J."/>
            <person name="Felsenfeld A."/>
            <person name="Wetterstrand K.A."/>
            <person name="Patrinos A."/>
            <person name="Morgan M.J."/>
            <person name="de Jong P."/>
            <person name="Catanese J.J."/>
            <person name="Osoegawa K."/>
            <person name="Shizuya H."/>
            <person name="Choi S."/>
            <person name="Chen Y.J."/>
        </authorList>
    </citation>
    <scope>NUCLEOTIDE SEQUENCE [LARGE SCALE GENOMIC DNA]</scope>
</reference>
<dbReference type="OpenTargets" id="ENSG00000149575"/>
<dbReference type="Ensembl" id="ENST00000658882.1">
    <property type="protein sequence ID" value="ENSP00000499572.1"/>
    <property type="gene ID" value="ENSG00000149575.9"/>
</dbReference>
<dbReference type="AlphaFoldDB" id="A0A590UJS3"/>
<evidence type="ECO:0000313" key="2">
    <source>
        <dbReference type="Ensembl" id="ENSP00000499572.1"/>
    </source>
</evidence>
<gene>
    <name evidence="2" type="primary">SCN2B</name>
</gene>
<dbReference type="HGNC" id="HGNC:10589">
    <property type="gene designation" value="SCN2B"/>
</dbReference>
<proteinExistence type="predicted"/>